<keyword evidence="3" id="KW-0456">Lyase</keyword>
<gene>
    <name evidence="7" type="ORF">GMJLKIPL_4354</name>
</gene>
<organism evidence="7 8">
    <name type="scientific">Methylobacterium isbiliense</name>
    <dbReference type="NCBI Taxonomy" id="315478"/>
    <lineage>
        <taxon>Bacteria</taxon>
        <taxon>Pseudomonadati</taxon>
        <taxon>Pseudomonadota</taxon>
        <taxon>Alphaproteobacteria</taxon>
        <taxon>Hyphomicrobiales</taxon>
        <taxon>Methylobacteriaceae</taxon>
        <taxon>Methylobacterium</taxon>
    </lineage>
</organism>
<name>A0ABQ4SL51_9HYPH</name>
<comment type="caution">
    <text evidence="7">The sequence shown here is derived from an EMBL/GenBank/DDBJ whole genome shotgun (WGS) entry which is preliminary data.</text>
</comment>
<reference evidence="7" key="2">
    <citation type="submission" date="2021-08" db="EMBL/GenBank/DDBJ databases">
        <authorList>
            <person name="Tani A."/>
            <person name="Ola A."/>
            <person name="Ogura Y."/>
            <person name="Katsura K."/>
            <person name="Hayashi T."/>
        </authorList>
    </citation>
    <scope>NUCLEOTIDE SEQUENCE</scope>
    <source>
        <strain evidence="7">DSM 17168</strain>
    </source>
</reference>
<reference evidence="7" key="1">
    <citation type="journal article" date="2021" name="Front. Microbiol.">
        <title>Comprehensive Comparative Genomics and Phenotyping of Methylobacterium Species.</title>
        <authorList>
            <person name="Alessa O."/>
            <person name="Ogura Y."/>
            <person name="Fujitani Y."/>
            <person name="Takami H."/>
            <person name="Hayashi T."/>
            <person name="Sahin N."/>
            <person name="Tani A."/>
        </authorList>
    </citation>
    <scope>NUCLEOTIDE SEQUENCE</scope>
    <source>
        <strain evidence="7">DSM 17168</strain>
    </source>
</reference>
<proteinExistence type="predicted"/>
<evidence type="ECO:0000313" key="7">
    <source>
        <dbReference type="EMBL" id="GJE02406.1"/>
    </source>
</evidence>
<evidence type="ECO:0000256" key="1">
    <source>
        <dbReference type="ARBA" id="ARBA00003810"/>
    </source>
</evidence>
<evidence type="ECO:0000256" key="5">
    <source>
        <dbReference type="ARBA" id="ARBA00032523"/>
    </source>
</evidence>
<keyword evidence="8" id="KW-1185">Reference proteome</keyword>
<dbReference type="EC" id="4.2.3.153" evidence="2"/>
<keyword evidence="4" id="KW-0704">Schiff base</keyword>
<dbReference type="RefSeq" id="WP_238238579.1">
    <property type="nucleotide sequence ID" value="NZ_BPQQ01000055.1"/>
</dbReference>
<sequence>MSEPPLAPGQPSPPVRLLVSVRDAAEAALARAGGADLVDAKDPARGALGALGPDAVRAIVAAARGGATSAVAGEPASAAEAAGLLAALAGTGADYLKIALPPGLSLAELRLSAFPPVIAVLFAEDDPDPDRVPALAAAGFHGAMIDTRGKDGRRLLQHLSLPRLAAFTASCRRLGLLSGLAGSLALDDIPHLLPLRPGYLGFRGGLCAGSDRRAGLDPARIAQAAQRLAAETARRRAAAAARPAAA</sequence>
<comment type="catalytic activity">
    <reaction evidence="6">
        <text>2 D-glyceraldehyde 3-phosphate = 4-(hydroxymethyl)-2-furancarboxaldehyde phosphate + phosphate + 2 H2O</text>
        <dbReference type="Rhea" id="RHEA:43536"/>
        <dbReference type="ChEBI" id="CHEBI:15377"/>
        <dbReference type="ChEBI" id="CHEBI:43474"/>
        <dbReference type="ChEBI" id="CHEBI:59776"/>
        <dbReference type="ChEBI" id="CHEBI:83407"/>
        <dbReference type="EC" id="4.2.3.153"/>
    </reaction>
</comment>
<accession>A0ABQ4SL51</accession>
<evidence type="ECO:0000256" key="2">
    <source>
        <dbReference type="ARBA" id="ARBA00012553"/>
    </source>
</evidence>
<dbReference type="Pfam" id="PF04476">
    <property type="entry name" value="4HFCP_synth"/>
    <property type="match status" value="1"/>
</dbReference>
<comment type="function">
    <text evidence="1">Catalyzes the formation of 4-(hydroxymethyl)-2-furancarboxaldehyde phosphate (4-HFC-P) from two molecules of glyceraldehyde-3-P (GA-3-P).</text>
</comment>
<dbReference type="EMBL" id="BPQQ01000055">
    <property type="protein sequence ID" value="GJE02406.1"/>
    <property type="molecule type" value="Genomic_DNA"/>
</dbReference>
<evidence type="ECO:0000256" key="4">
    <source>
        <dbReference type="ARBA" id="ARBA00023270"/>
    </source>
</evidence>
<dbReference type="InterPro" id="IPR007565">
    <property type="entry name" value="4HFCP_synth"/>
</dbReference>
<evidence type="ECO:0000313" key="8">
    <source>
        <dbReference type="Proteomes" id="UP001055153"/>
    </source>
</evidence>
<protein>
    <recommendedName>
        <fullName evidence="2">(5-formylfuran-3-yl)methyl phosphate synthase</fullName>
        <ecNumber evidence="2">4.2.3.153</ecNumber>
    </recommendedName>
    <alternativeName>
        <fullName evidence="5">4-(hydroxymethyl)-2-furancarboxaldehyde-phosphate synthase</fullName>
    </alternativeName>
</protein>
<dbReference type="Proteomes" id="UP001055153">
    <property type="component" value="Unassembled WGS sequence"/>
</dbReference>
<evidence type="ECO:0000256" key="6">
    <source>
        <dbReference type="ARBA" id="ARBA00047628"/>
    </source>
</evidence>
<dbReference type="PIRSF" id="PIRSF015957">
    <property type="entry name" value="UCP015957"/>
    <property type="match status" value="1"/>
</dbReference>
<evidence type="ECO:0000256" key="3">
    <source>
        <dbReference type="ARBA" id="ARBA00023239"/>
    </source>
</evidence>